<evidence type="ECO:0000313" key="4">
    <source>
        <dbReference type="Proteomes" id="UP000243416"/>
    </source>
</evidence>
<dbReference type="Proteomes" id="UP000243416">
    <property type="component" value="Unassembled WGS sequence"/>
</dbReference>
<dbReference type="PANTHER" id="PTHR23088">
    <property type="entry name" value="NITRILASE-RELATED"/>
    <property type="match status" value="1"/>
</dbReference>
<dbReference type="PROSITE" id="PS50263">
    <property type="entry name" value="CN_HYDROLASE"/>
    <property type="match status" value="1"/>
</dbReference>
<dbReference type="Gene3D" id="3.60.110.10">
    <property type="entry name" value="Carbon-nitrogen hydrolase"/>
    <property type="match status" value="1"/>
</dbReference>
<comment type="similarity">
    <text evidence="1">Belongs to the carbon-nitrogen hydrolase superfamily. NIT1/NIT2 family.</text>
</comment>
<dbReference type="GO" id="GO:0016746">
    <property type="term" value="F:acyltransferase activity"/>
    <property type="evidence" value="ECO:0007669"/>
    <property type="project" value="UniProtKB-KW"/>
</dbReference>
<evidence type="ECO:0000256" key="2">
    <source>
        <dbReference type="ARBA" id="ARBA00022801"/>
    </source>
</evidence>
<comment type="caution">
    <text evidence="3">The sequence shown here is derived from an EMBL/GenBank/DDBJ whole genome shotgun (WGS) entry which is preliminary data.</text>
</comment>
<dbReference type="AlphaFoldDB" id="A0A656Z737"/>
<sequence length="284" mass="30896">MTKLAALQMISGPAVADNLLAAERLIAHAAAEGARLVALPEYFPLIGATDAVRRAAREPDAGAACAAEAIDAAQAPIQHFLATQARRHGIWLVGGSLPLLADEPHKLRNSCLIYDPAGRQRARYDKIHLFGFQNFRNGTESYDESLTIEAGSRVVSFPVEGLGGIRRIGLAICYDLRFPELFRALGEVDLLVVPAAFTETTGRAHWELLLRARAVENQCYVLAAAQGGEHPTGRLTYGNSMLVDPWGEIVARLDKGVGMVLGDFDAQRLVEVRTSLPTLRHRRL</sequence>
<keyword evidence="2" id="KW-0378">Hydrolase</keyword>
<gene>
    <name evidence="3" type="ORF">ACY05_03545</name>
</gene>
<dbReference type="CDD" id="cd07572">
    <property type="entry name" value="nit"/>
    <property type="match status" value="1"/>
</dbReference>
<evidence type="ECO:0000313" key="3">
    <source>
        <dbReference type="EMBL" id="KYC28937.1"/>
    </source>
</evidence>
<dbReference type="InterPro" id="IPR003010">
    <property type="entry name" value="C-N_Hydrolase"/>
</dbReference>
<dbReference type="Pfam" id="PF00795">
    <property type="entry name" value="CN_hydrolase"/>
    <property type="match status" value="1"/>
</dbReference>
<dbReference type="EMBL" id="LFZK01000002">
    <property type="protein sequence ID" value="KYC28937.1"/>
    <property type="molecule type" value="Genomic_DNA"/>
</dbReference>
<name>A0A656Z737_9PROT</name>
<keyword evidence="4" id="KW-1185">Reference proteome</keyword>
<reference evidence="3 4" key="1">
    <citation type="journal article" date="2016" name="ISME J.">
        <title>Integrated multi-omics analyses reveal the biochemical mechanisms and phylogenetic relevance of anaerobic androgen biodegradation in the environment.</title>
        <authorList>
            <person name="Yang F.C."/>
            <person name="Chen Y.L."/>
            <person name="Tang S.L."/>
            <person name="Yu C.P."/>
            <person name="Wang P.H."/>
            <person name="Ismail W."/>
            <person name="Wang C.H."/>
            <person name="Ding J.Y."/>
            <person name="Yang C.Y."/>
            <person name="Yang C.Y."/>
            <person name="Chiang Y.R."/>
        </authorList>
    </citation>
    <scope>NUCLEOTIDE SEQUENCE [LARGE SCALE GENOMIC DNA]</scope>
    <source>
        <strain evidence="3 4">DSM 13999</strain>
    </source>
</reference>
<dbReference type="SUPFAM" id="SSF56317">
    <property type="entry name" value="Carbon-nitrogen hydrolase"/>
    <property type="match status" value="1"/>
</dbReference>
<protein>
    <submittedName>
        <fullName evidence="3">Acyltransferase</fullName>
    </submittedName>
</protein>
<keyword evidence="3" id="KW-0012">Acyltransferase</keyword>
<dbReference type="InterPro" id="IPR001110">
    <property type="entry name" value="UPF0012_CS"/>
</dbReference>
<evidence type="ECO:0000256" key="1">
    <source>
        <dbReference type="ARBA" id="ARBA00010613"/>
    </source>
</evidence>
<accession>A0A656Z737</accession>
<proteinExistence type="inferred from homology"/>
<keyword evidence="3" id="KW-0808">Transferase</keyword>
<dbReference type="InterPro" id="IPR045254">
    <property type="entry name" value="Nit1/2_C-N_Hydrolase"/>
</dbReference>
<dbReference type="InterPro" id="IPR036526">
    <property type="entry name" value="C-N_Hydrolase_sf"/>
</dbReference>
<dbReference type="PANTHER" id="PTHR23088:SF27">
    <property type="entry name" value="DEAMINATED GLUTATHIONE AMIDASE"/>
    <property type="match status" value="1"/>
</dbReference>
<organism evidence="3 4">
    <name type="scientific">Sterolibacterium denitrificans</name>
    <dbReference type="NCBI Taxonomy" id="157592"/>
    <lineage>
        <taxon>Bacteria</taxon>
        <taxon>Pseudomonadati</taxon>
        <taxon>Pseudomonadota</taxon>
        <taxon>Betaproteobacteria</taxon>
        <taxon>Nitrosomonadales</taxon>
        <taxon>Sterolibacteriaceae</taxon>
        <taxon>Sterolibacterium</taxon>
    </lineage>
</organism>
<dbReference type="PROSITE" id="PS01227">
    <property type="entry name" value="UPF0012"/>
    <property type="match status" value="1"/>
</dbReference>
<dbReference type="OrthoDB" id="9811121at2"/>
<dbReference type="GO" id="GO:0016811">
    <property type="term" value="F:hydrolase activity, acting on carbon-nitrogen (but not peptide) bonds, in linear amides"/>
    <property type="evidence" value="ECO:0007669"/>
    <property type="project" value="InterPro"/>
</dbReference>
<dbReference type="RefSeq" id="WP_067170927.1">
    <property type="nucleotide sequence ID" value="NZ_LFZK01000002.1"/>
</dbReference>